<dbReference type="Proteomes" id="UP000596742">
    <property type="component" value="Unassembled WGS sequence"/>
</dbReference>
<gene>
    <name evidence="1" type="ORF">MGAL_10B087155</name>
</gene>
<organism evidence="1 2">
    <name type="scientific">Mytilus galloprovincialis</name>
    <name type="common">Mediterranean mussel</name>
    <dbReference type="NCBI Taxonomy" id="29158"/>
    <lineage>
        <taxon>Eukaryota</taxon>
        <taxon>Metazoa</taxon>
        <taxon>Spiralia</taxon>
        <taxon>Lophotrochozoa</taxon>
        <taxon>Mollusca</taxon>
        <taxon>Bivalvia</taxon>
        <taxon>Autobranchia</taxon>
        <taxon>Pteriomorphia</taxon>
        <taxon>Mytilida</taxon>
        <taxon>Mytiloidea</taxon>
        <taxon>Mytilidae</taxon>
        <taxon>Mytilinae</taxon>
        <taxon>Mytilus</taxon>
    </lineage>
</organism>
<comment type="caution">
    <text evidence="1">The sequence shown here is derived from an EMBL/GenBank/DDBJ whole genome shotgun (WGS) entry which is preliminary data.</text>
</comment>
<name>A0A8B6GPR5_MYTGA</name>
<dbReference type="EMBL" id="UYJE01008783">
    <property type="protein sequence ID" value="VDI67198.1"/>
    <property type="molecule type" value="Genomic_DNA"/>
</dbReference>
<keyword evidence="2" id="KW-1185">Reference proteome</keyword>
<reference evidence="1" key="1">
    <citation type="submission" date="2018-11" db="EMBL/GenBank/DDBJ databases">
        <authorList>
            <person name="Alioto T."/>
            <person name="Alioto T."/>
        </authorList>
    </citation>
    <scope>NUCLEOTIDE SEQUENCE</scope>
</reference>
<evidence type="ECO:0000313" key="1">
    <source>
        <dbReference type="EMBL" id="VDI67198.1"/>
    </source>
</evidence>
<dbReference type="AlphaFoldDB" id="A0A8B6GPR5"/>
<protein>
    <submittedName>
        <fullName evidence="1">Uncharacterized protein</fullName>
    </submittedName>
</protein>
<proteinExistence type="predicted"/>
<dbReference type="OrthoDB" id="6093339at2759"/>
<evidence type="ECO:0000313" key="2">
    <source>
        <dbReference type="Proteomes" id="UP000596742"/>
    </source>
</evidence>
<accession>A0A8B6GPR5</accession>
<sequence length="130" mass="14885">MYLDVYILFGLMYSIKGTSFKVTNEQNVWNLQFDCGTGYEIAGNNAFINCQPETCKKIPLNIDKRIKINDTYWIDGYALTSPIIEYLGCFEMKPTDIATNLTSIPDNDVRMCSLFCNERGFHTNTVILLK</sequence>
<feature type="non-terminal residue" evidence="1">
    <location>
        <position position="1"/>
    </location>
</feature>